<gene>
    <name evidence="1" type="ORF">BDM02DRAFT_3268545</name>
</gene>
<name>A0ACB6ZJG0_THEGA</name>
<sequence>MASLNNSPNTAPPTSSPPLPSSPMVSTKKRVARTYGSKRVEAPPPDESPDADRSFGTLVDGDISISLSPAARSHGIDDNVVSSQDTKVDDDGGEKDNSPKQTKHQWSWMAALKELSDSDGEAESNSALPIRRHCADMDGSDSSPASRSRGVKSKGKRPSTSPKKPQRLPLTAIPSDSRPPARVSIEPEASGSDGDNSPSPSPPRQKRRTSGRRADTVIAEDSESEAPRASSSKRGNRLHSADMDVNDRASPDSAKQKRKTTAGRKPTAKVNCHDARHQEEEELKKTQARIEAERHVDFPTAKQPVNQYHISAFFNSFQTGMSAAVQKPPNHSSEPEDIQEWSSPVKQVVLWSKRKPALPPADIDDEIGLEILPPGVEESRPEPKSLLDRKQSPHKVRMPGQRPKDVGINKRQVNQTLLDRHNNQKSAIIQKKESAWKEKGGLIFKPLADSRASLGEYLERIESANQQQQVEDDEDASDEEYRPGHDNQSPRSGSPSDDDTENDPPPPFVPNLESTVESGGDTEEHDENVPPSRNPRATRTMANRTRINDSDDEGGNANSSRVLVPSTSLLDVQEHDAKSPTSISGGQDRQSLTPADGETDKENVDDNKENAATISSSRSAFSAFTSPRVWKAPASPMPSRQPQLFERPAPDVRSPLSELRTEDKDEDAFGSSHRRRLSTTSSSSFGAPPLPAPLFGAPAASDDDDELQPAPLARKGFSQLFGTAPGRSLTFGESPKKSPRKGGFDAFRKGDDEFGFSLSFDAELQPALEVSSTALRRADDIFQNEQEMIMQAAQASAKPKKPQLYIDENGFLTQSRPVGANPQLYYPTTQATPLTTRKPLGTLAVESPPIFSDPDDPGSPSPSKPARRLRRRGSDSSAPGGSPLSSHPPKRSAFEILAVVAQKAKEKKSLKKSEFVEAEAQESDEDDGFGFKKKTADDDEGDSDADDDKPVEGLVDDTVMDEATLAGKLVQEKFKEHQEQDDVQLEKQARDIVEGKKRAKRRGFDLGSDESGSEDEDADRRRRKSIKKPRLDDGKLEGIGGDVDPSAFLRAYNSNLEDDEPLFPADEDSQMAERDDEEGEDDGEPRETISTREIEAEIRKAAGEKKYDDGGSFDPSDTTFMDRDSDDDELPLRTRAASKRPSKVTRTRDAVDAMCFQSCLDDSQRSQEQLWLKNLGSSNLSGFYQGPSGGAVTAAGARAKGKSSRMVTKPSSLREERRNPAKEASMLVSALRKGKAC</sequence>
<reference evidence="1" key="1">
    <citation type="submission" date="2019-10" db="EMBL/GenBank/DDBJ databases">
        <authorList>
            <consortium name="DOE Joint Genome Institute"/>
            <person name="Kuo A."/>
            <person name="Miyauchi S."/>
            <person name="Kiss E."/>
            <person name="Drula E."/>
            <person name="Kohler A."/>
            <person name="Sanchez-Garcia M."/>
            <person name="Andreopoulos B."/>
            <person name="Barry K.W."/>
            <person name="Bonito G."/>
            <person name="Buee M."/>
            <person name="Carver A."/>
            <person name="Chen C."/>
            <person name="Cichocki N."/>
            <person name="Clum A."/>
            <person name="Culley D."/>
            <person name="Crous P.W."/>
            <person name="Fauchery L."/>
            <person name="Girlanda M."/>
            <person name="Hayes R."/>
            <person name="Keri Z."/>
            <person name="Labutti K."/>
            <person name="Lipzen A."/>
            <person name="Lombard V."/>
            <person name="Magnuson J."/>
            <person name="Maillard F."/>
            <person name="Morin E."/>
            <person name="Murat C."/>
            <person name="Nolan M."/>
            <person name="Ohm R."/>
            <person name="Pangilinan J."/>
            <person name="Pereira M."/>
            <person name="Perotto S."/>
            <person name="Peter M."/>
            <person name="Riley R."/>
            <person name="Sitrit Y."/>
            <person name="Stielow B."/>
            <person name="Szollosi G."/>
            <person name="Zifcakova L."/>
            <person name="Stursova M."/>
            <person name="Spatafora J.W."/>
            <person name="Tedersoo L."/>
            <person name="Vaario L.-M."/>
            <person name="Yamada A."/>
            <person name="Yan M."/>
            <person name="Wang P."/>
            <person name="Xu J."/>
            <person name="Bruns T."/>
            <person name="Baldrian P."/>
            <person name="Vilgalys R."/>
            <person name="Henrissat B."/>
            <person name="Grigoriev I.V."/>
            <person name="Hibbett D."/>
            <person name="Nagy L.G."/>
            <person name="Martin F.M."/>
        </authorList>
    </citation>
    <scope>NUCLEOTIDE SEQUENCE</scope>
    <source>
        <strain evidence="1">P2</strain>
    </source>
</reference>
<dbReference type="Proteomes" id="UP000886501">
    <property type="component" value="Unassembled WGS sequence"/>
</dbReference>
<evidence type="ECO:0000313" key="2">
    <source>
        <dbReference type="Proteomes" id="UP000886501"/>
    </source>
</evidence>
<reference evidence="1" key="2">
    <citation type="journal article" date="2020" name="Nat. Commun.">
        <title>Large-scale genome sequencing of mycorrhizal fungi provides insights into the early evolution of symbiotic traits.</title>
        <authorList>
            <person name="Miyauchi S."/>
            <person name="Kiss E."/>
            <person name="Kuo A."/>
            <person name="Drula E."/>
            <person name="Kohler A."/>
            <person name="Sanchez-Garcia M."/>
            <person name="Morin E."/>
            <person name="Andreopoulos B."/>
            <person name="Barry K.W."/>
            <person name="Bonito G."/>
            <person name="Buee M."/>
            <person name="Carver A."/>
            <person name="Chen C."/>
            <person name="Cichocki N."/>
            <person name="Clum A."/>
            <person name="Culley D."/>
            <person name="Crous P.W."/>
            <person name="Fauchery L."/>
            <person name="Girlanda M."/>
            <person name="Hayes R.D."/>
            <person name="Keri Z."/>
            <person name="LaButti K."/>
            <person name="Lipzen A."/>
            <person name="Lombard V."/>
            <person name="Magnuson J."/>
            <person name="Maillard F."/>
            <person name="Murat C."/>
            <person name="Nolan M."/>
            <person name="Ohm R.A."/>
            <person name="Pangilinan J."/>
            <person name="Pereira M.F."/>
            <person name="Perotto S."/>
            <person name="Peter M."/>
            <person name="Pfister S."/>
            <person name="Riley R."/>
            <person name="Sitrit Y."/>
            <person name="Stielow J.B."/>
            <person name="Szollosi G."/>
            <person name="Zifcakova L."/>
            <person name="Stursova M."/>
            <person name="Spatafora J.W."/>
            <person name="Tedersoo L."/>
            <person name="Vaario L.M."/>
            <person name="Yamada A."/>
            <person name="Yan M."/>
            <person name="Wang P."/>
            <person name="Xu J."/>
            <person name="Bruns T."/>
            <person name="Baldrian P."/>
            <person name="Vilgalys R."/>
            <person name="Dunand C."/>
            <person name="Henrissat B."/>
            <person name="Grigoriev I.V."/>
            <person name="Hibbett D."/>
            <person name="Nagy L.G."/>
            <person name="Martin F.M."/>
        </authorList>
    </citation>
    <scope>NUCLEOTIDE SEQUENCE</scope>
    <source>
        <strain evidence="1">P2</strain>
    </source>
</reference>
<comment type="caution">
    <text evidence="1">The sequence shown here is derived from an EMBL/GenBank/DDBJ whole genome shotgun (WGS) entry which is preliminary data.</text>
</comment>
<organism evidence="1 2">
    <name type="scientific">Thelephora ganbajun</name>
    <name type="common">Ganba fungus</name>
    <dbReference type="NCBI Taxonomy" id="370292"/>
    <lineage>
        <taxon>Eukaryota</taxon>
        <taxon>Fungi</taxon>
        <taxon>Dikarya</taxon>
        <taxon>Basidiomycota</taxon>
        <taxon>Agaricomycotina</taxon>
        <taxon>Agaricomycetes</taxon>
        <taxon>Thelephorales</taxon>
        <taxon>Thelephoraceae</taxon>
        <taxon>Thelephora</taxon>
    </lineage>
</organism>
<evidence type="ECO:0000313" key="1">
    <source>
        <dbReference type="EMBL" id="KAF9649593.1"/>
    </source>
</evidence>
<accession>A0ACB6ZJG0</accession>
<dbReference type="EMBL" id="MU117995">
    <property type="protein sequence ID" value="KAF9649593.1"/>
    <property type="molecule type" value="Genomic_DNA"/>
</dbReference>
<keyword evidence="2" id="KW-1185">Reference proteome</keyword>
<protein>
    <submittedName>
        <fullName evidence="1">Uncharacterized protein</fullName>
    </submittedName>
</protein>
<proteinExistence type="predicted"/>